<dbReference type="Proteomes" id="UP000321523">
    <property type="component" value="Unassembled WGS sequence"/>
</dbReference>
<organism evidence="1 2">
    <name type="scientific">Skermanella aerolata</name>
    <dbReference type="NCBI Taxonomy" id="393310"/>
    <lineage>
        <taxon>Bacteria</taxon>
        <taxon>Pseudomonadati</taxon>
        <taxon>Pseudomonadota</taxon>
        <taxon>Alphaproteobacteria</taxon>
        <taxon>Rhodospirillales</taxon>
        <taxon>Azospirillaceae</taxon>
        <taxon>Skermanella</taxon>
    </lineage>
</organism>
<evidence type="ECO:0000313" key="2">
    <source>
        <dbReference type="Proteomes" id="UP000321523"/>
    </source>
</evidence>
<reference evidence="1 2" key="1">
    <citation type="submission" date="2019-07" db="EMBL/GenBank/DDBJ databases">
        <title>Whole genome shotgun sequence of Skermanella aerolata NBRC 106429.</title>
        <authorList>
            <person name="Hosoyama A."/>
            <person name="Uohara A."/>
            <person name="Ohji S."/>
            <person name="Ichikawa N."/>
        </authorList>
    </citation>
    <scope>NUCLEOTIDE SEQUENCE [LARGE SCALE GENOMIC DNA]</scope>
    <source>
        <strain evidence="1 2">NBRC 106429</strain>
    </source>
</reference>
<protein>
    <submittedName>
        <fullName evidence="1">Uncharacterized protein</fullName>
    </submittedName>
</protein>
<dbReference type="RefSeq" id="WP_147041222.1">
    <property type="nucleotide sequence ID" value="NZ_BJYZ01000061.1"/>
</dbReference>
<comment type="caution">
    <text evidence="1">The sequence shown here is derived from an EMBL/GenBank/DDBJ whole genome shotgun (WGS) entry which is preliminary data.</text>
</comment>
<keyword evidence="2" id="KW-1185">Reference proteome</keyword>
<sequence>MVSLISDTAYDDLDTPSSELHRDATVRRHPFGSVEEIFAAVENKGTEEVGDTLKNLRHMLPTGLEDGVSEVTLERNGPVTGCRPMMP</sequence>
<proteinExistence type="predicted"/>
<gene>
    <name evidence="1" type="ORF">SAE02_72320</name>
</gene>
<dbReference type="AlphaFoldDB" id="A0A512E2Z2"/>
<dbReference type="EMBL" id="BJYZ01000061">
    <property type="protein sequence ID" value="GEO43084.1"/>
    <property type="molecule type" value="Genomic_DNA"/>
</dbReference>
<evidence type="ECO:0000313" key="1">
    <source>
        <dbReference type="EMBL" id="GEO43084.1"/>
    </source>
</evidence>
<name>A0A512E2Z2_9PROT</name>
<accession>A0A512E2Z2</accession>